<dbReference type="PANTHER" id="PTHR39142:SF1">
    <property type="entry name" value="AEL197CP"/>
    <property type="match status" value="1"/>
</dbReference>
<dbReference type="InterPro" id="IPR024338">
    <property type="entry name" value="MID1/Yam8"/>
</dbReference>
<proteinExistence type="predicted"/>
<name>A0AA40F6B3_9PEZI</name>
<accession>A0AA40F6B3</accession>
<evidence type="ECO:0000313" key="2">
    <source>
        <dbReference type="EMBL" id="KAK0751989.1"/>
    </source>
</evidence>
<gene>
    <name evidence="2" type="ORF">B0T18DRAFT_318368</name>
</gene>
<dbReference type="GO" id="GO:0098703">
    <property type="term" value="P:calcium ion import across plasma membrane"/>
    <property type="evidence" value="ECO:0007669"/>
    <property type="project" value="InterPro"/>
</dbReference>
<reference evidence="2" key="1">
    <citation type="submission" date="2023-06" db="EMBL/GenBank/DDBJ databases">
        <title>Genome-scale phylogeny and comparative genomics of the fungal order Sordariales.</title>
        <authorList>
            <consortium name="Lawrence Berkeley National Laboratory"/>
            <person name="Hensen N."/>
            <person name="Bonometti L."/>
            <person name="Westerberg I."/>
            <person name="Brannstrom I.O."/>
            <person name="Guillou S."/>
            <person name="Cros-Aarteil S."/>
            <person name="Calhoun S."/>
            <person name="Haridas S."/>
            <person name="Kuo A."/>
            <person name="Mondo S."/>
            <person name="Pangilinan J."/>
            <person name="Riley R."/>
            <person name="LaButti K."/>
            <person name="Andreopoulos B."/>
            <person name="Lipzen A."/>
            <person name="Chen C."/>
            <person name="Yanf M."/>
            <person name="Daum C."/>
            <person name="Ng V."/>
            <person name="Clum A."/>
            <person name="Steindorff A."/>
            <person name="Ohm R."/>
            <person name="Martin F."/>
            <person name="Silar P."/>
            <person name="Natvig D."/>
            <person name="Lalanne C."/>
            <person name="Gautier V."/>
            <person name="Ament-velasquez S.L."/>
            <person name="Kruys A."/>
            <person name="Hutchinson M.I."/>
            <person name="Powell A.J."/>
            <person name="Barry K."/>
            <person name="Miller A.N."/>
            <person name="Grigoriev I.V."/>
            <person name="Debuchy R."/>
            <person name="Gladieux P."/>
            <person name="Thoren M.H."/>
            <person name="Johannesson H."/>
        </authorList>
    </citation>
    <scope>NUCLEOTIDE SEQUENCE</scope>
    <source>
        <strain evidence="2">SMH3187-1</strain>
    </source>
</reference>
<dbReference type="GO" id="GO:0005262">
    <property type="term" value="F:calcium channel activity"/>
    <property type="evidence" value="ECO:0007669"/>
    <property type="project" value="InterPro"/>
</dbReference>
<keyword evidence="3" id="KW-1185">Reference proteome</keyword>
<protein>
    <submittedName>
        <fullName evidence="2">Stretch-activated Ca2+-permeable channel component-domain-containing protein</fullName>
    </submittedName>
</protein>
<organism evidence="2 3">
    <name type="scientific">Schizothecium vesticola</name>
    <dbReference type="NCBI Taxonomy" id="314040"/>
    <lineage>
        <taxon>Eukaryota</taxon>
        <taxon>Fungi</taxon>
        <taxon>Dikarya</taxon>
        <taxon>Ascomycota</taxon>
        <taxon>Pezizomycotina</taxon>
        <taxon>Sordariomycetes</taxon>
        <taxon>Sordariomycetidae</taxon>
        <taxon>Sordariales</taxon>
        <taxon>Schizotheciaceae</taxon>
        <taxon>Schizothecium</taxon>
    </lineage>
</organism>
<dbReference type="PANTHER" id="PTHR39142">
    <property type="entry name" value="MID1P"/>
    <property type="match status" value="1"/>
</dbReference>
<dbReference type="EMBL" id="JAUKUD010000002">
    <property type="protein sequence ID" value="KAK0751989.1"/>
    <property type="molecule type" value="Genomic_DNA"/>
</dbReference>
<sequence>MQLSPLQSRLAASLLASCLLLVLYFTLFSPHFAVALDLGEPSPVVYDDIDFSPNLAARSGLDPSYEPEFVAFDRSILGRAPAGVTALTNNEATSMNVLPGTTQVFVFTASSPPPQEVSGAPVEPRDGHNSSGARRSPTGGLDGRDVFSEGEESQPLTKRQTSRTVFISANTCEQPQVVDPSKTKADPPQLTLYVSTTTSNQSPGPLADDADQIQVKFKEGAVMYNLTVSGEVYLGLHAPNMSSEFDGGYNFRVAASTDVYFFTFNETADADLIWVDSDSQGALLITHNLTESRDPELEQKIMSTQPYVMFAQNKDDRSVNGLKYSYCGLQNRAQIAATKGGQLTSMVTTGMTKRGPGNLPKQQFFFTGLNASANYMGILAVEGNSSVSGNGQAGGGGHVFRATSFSTKSDHGNCRIVLNLEFCDQVAYSVPSNPNFGNSTQLAKFYDDYAADMYQNFNRSLQQVPCEAPSTQRYSLARNCTDCAVAYKDWLCSVTIPRCEDFDNPADYLQPRAMAQTFPNGDPLDDAIRKQVPLADTWAFNSSRNARIDEILKPGPYKEVLPCDDLCYNIVQSCPAKLQFSCPLPGGVGFAHSYGRRTPSGDGAGITCNYPGSAHVFSAAPRAGVSFLLAAGLAVALGPLLLL</sequence>
<feature type="compositionally biased region" description="Polar residues" evidence="1">
    <location>
        <begin position="154"/>
        <end position="165"/>
    </location>
</feature>
<evidence type="ECO:0000256" key="1">
    <source>
        <dbReference type="SAM" id="MobiDB-lite"/>
    </source>
</evidence>
<dbReference type="AlphaFoldDB" id="A0AA40F6B3"/>
<evidence type="ECO:0000313" key="3">
    <source>
        <dbReference type="Proteomes" id="UP001172155"/>
    </source>
</evidence>
<feature type="region of interest" description="Disordered" evidence="1">
    <location>
        <begin position="108"/>
        <end position="165"/>
    </location>
</feature>
<dbReference type="Pfam" id="PF12929">
    <property type="entry name" value="Mid1"/>
    <property type="match status" value="1"/>
</dbReference>
<dbReference type="Proteomes" id="UP001172155">
    <property type="component" value="Unassembled WGS sequence"/>
</dbReference>
<comment type="caution">
    <text evidence="2">The sequence shown here is derived from an EMBL/GenBank/DDBJ whole genome shotgun (WGS) entry which is preliminary data.</text>
</comment>